<dbReference type="Pfam" id="PF02423">
    <property type="entry name" value="OCD_Mu_crystall"/>
    <property type="match status" value="1"/>
</dbReference>
<dbReference type="AlphaFoldDB" id="A0A270BWJ1"/>
<proteinExistence type="predicted"/>
<organism evidence="1 2">
    <name type="scientific">Acetobacter syzygii</name>
    <dbReference type="NCBI Taxonomy" id="146476"/>
    <lineage>
        <taxon>Bacteria</taxon>
        <taxon>Pseudomonadati</taxon>
        <taxon>Pseudomonadota</taxon>
        <taxon>Alphaproteobacteria</taxon>
        <taxon>Acetobacterales</taxon>
        <taxon>Acetobacteraceae</taxon>
        <taxon>Acetobacter</taxon>
    </lineage>
</organism>
<comment type="caution">
    <text evidence="1">The sequence shown here is derived from an EMBL/GenBank/DDBJ whole genome shotgun (WGS) entry which is preliminary data.</text>
</comment>
<sequence length="333" mass="36539">MLHDRPHSPIFLMDREDILRAGGDNIHLAMQDVTRTIALLQDGQAGMPAEISVPLAKTAGPSAKVYALPAWLGGNYQTAGVKWTAHRQIRPTDEAAAVSTTLVNCLRTGNRLGVVASEILTAVRTAAVSAIVMQSIPFDHAPRIAILGAGTIAARHLAMAVELFGNAGSAIMLWNRTQQAAHTLASHYPRELVRVVPDLQEAMHEADIVLACTSAEHPFILRHHIHPNMLLIQAGYDEAHSDTVTAFDHICLDLWGDFSQTSVKSLFRLYREGHIARTDIAADLRAIILDNWRPNMGESVYFSSFGLNIFDIALASRIIRTTQETFTPNFTEL</sequence>
<dbReference type="PANTHER" id="PTHR13812:SF19">
    <property type="entry name" value="KETIMINE REDUCTASE MU-CRYSTALLIN"/>
    <property type="match status" value="1"/>
</dbReference>
<dbReference type="EMBL" id="NDFP01000001">
    <property type="protein sequence ID" value="PAL29339.1"/>
    <property type="molecule type" value="Genomic_DNA"/>
</dbReference>
<gene>
    <name evidence="1" type="ORF">B9K05_01470</name>
</gene>
<dbReference type="SUPFAM" id="SSF51735">
    <property type="entry name" value="NAD(P)-binding Rossmann-fold domains"/>
    <property type="match status" value="1"/>
</dbReference>
<dbReference type="PANTHER" id="PTHR13812">
    <property type="entry name" value="KETIMINE REDUCTASE MU-CRYSTALLIN"/>
    <property type="match status" value="1"/>
</dbReference>
<dbReference type="Gene3D" id="3.30.1780.10">
    <property type="entry name" value="ornithine cyclodeaminase, domain 1"/>
    <property type="match status" value="1"/>
</dbReference>
<dbReference type="PIRSF" id="PIRSF001439">
    <property type="entry name" value="CryM"/>
    <property type="match status" value="1"/>
</dbReference>
<dbReference type="OrthoDB" id="9809203at2"/>
<protein>
    <recommendedName>
        <fullName evidence="3">Ornithine cyclodeaminase</fullName>
    </recommendedName>
</protein>
<dbReference type="GO" id="GO:0005737">
    <property type="term" value="C:cytoplasm"/>
    <property type="evidence" value="ECO:0007669"/>
    <property type="project" value="TreeGrafter"/>
</dbReference>
<dbReference type="STRING" id="1231343.Absy_027_107"/>
<name>A0A270BWJ1_9PROT</name>
<dbReference type="RefSeq" id="WP_095351101.1">
    <property type="nucleotide sequence ID" value="NZ_NDFO01000003.1"/>
</dbReference>
<keyword evidence="2" id="KW-1185">Reference proteome</keyword>
<evidence type="ECO:0000313" key="2">
    <source>
        <dbReference type="Proteomes" id="UP000216033"/>
    </source>
</evidence>
<dbReference type="InterPro" id="IPR036291">
    <property type="entry name" value="NAD(P)-bd_dom_sf"/>
</dbReference>
<dbReference type="Gene3D" id="3.40.50.720">
    <property type="entry name" value="NAD(P)-binding Rossmann-like Domain"/>
    <property type="match status" value="1"/>
</dbReference>
<accession>A0A270BWJ1</accession>
<dbReference type="InterPro" id="IPR003462">
    <property type="entry name" value="ODC_Mu_crystall"/>
</dbReference>
<evidence type="ECO:0008006" key="3">
    <source>
        <dbReference type="Google" id="ProtNLM"/>
    </source>
</evidence>
<dbReference type="InterPro" id="IPR023401">
    <property type="entry name" value="ODC_N"/>
</dbReference>
<dbReference type="Proteomes" id="UP000216033">
    <property type="component" value="Unassembled WGS sequence"/>
</dbReference>
<reference evidence="1 2" key="1">
    <citation type="submission" date="2017-04" db="EMBL/GenBank/DDBJ databases">
        <title>Kefir bacterial isolates.</title>
        <authorList>
            <person name="Kim Y."/>
            <person name="Blasche S."/>
            <person name="Patil K.R."/>
        </authorList>
    </citation>
    <scope>NUCLEOTIDE SEQUENCE [LARGE SCALE GENOMIC DNA]</scope>
    <source>
        <strain evidence="1 2">KR-2</strain>
    </source>
</reference>
<evidence type="ECO:0000313" key="1">
    <source>
        <dbReference type="EMBL" id="PAL29339.1"/>
    </source>
</evidence>